<feature type="region of interest" description="Disordered" evidence="1">
    <location>
        <begin position="274"/>
        <end position="342"/>
    </location>
</feature>
<dbReference type="AlphaFoldDB" id="B8C610"/>
<proteinExistence type="predicted"/>
<evidence type="ECO:0000256" key="1">
    <source>
        <dbReference type="SAM" id="MobiDB-lite"/>
    </source>
</evidence>
<organism evidence="2 3">
    <name type="scientific">Thalassiosira pseudonana</name>
    <name type="common">Marine diatom</name>
    <name type="synonym">Cyclotella nana</name>
    <dbReference type="NCBI Taxonomy" id="35128"/>
    <lineage>
        <taxon>Eukaryota</taxon>
        <taxon>Sar</taxon>
        <taxon>Stramenopiles</taxon>
        <taxon>Ochrophyta</taxon>
        <taxon>Bacillariophyta</taxon>
        <taxon>Coscinodiscophyceae</taxon>
        <taxon>Thalassiosirophycidae</taxon>
        <taxon>Thalassiosirales</taxon>
        <taxon>Thalassiosiraceae</taxon>
        <taxon>Thalassiosira</taxon>
    </lineage>
</organism>
<evidence type="ECO:0000313" key="3">
    <source>
        <dbReference type="Proteomes" id="UP000001449"/>
    </source>
</evidence>
<feature type="compositionally biased region" description="Acidic residues" evidence="1">
    <location>
        <begin position="372"/>
        <end position="386"/>
    </location>
</feature>
<reference evidence="2 3" key="2">
    <citation type="journal article" date="2008" name="Nature">
        <title>The Phaeodactylum genome reveals the evolutionary history of diatom genomes.</title>
        <authorList>
            <person name="Bowler C."/>
            <person name="Allen A.E."/>
            <person name="Badger J.H."/>
            <person name="Grimwood J."/>
            <person name="Jabbari K."/>
            <person name="Kuo A."/>
            <person name="Maheswari U."/>
            <person name="Martens C."/>
            <person name="Maumus F."/>
            <person name="Otillar R.P."/>
            <person name="Rayko E."/>
            <person name="Salamov A."/>
            <person name="Vandepoele K."/>
            <person name="Beszteri B."/>
            <person name="Gruber A."/>
            <person name="Heijde M."/>
            <person name="Katinka M."/>
            <person name="Mock T."/>
            <person name="Valentin K."/>
            <person name="Verret F."/>
            <person name="Berges J.A."/>
            <person name="Brownlee C."/>
            <person name="Cadoret J.P."/>
            <person name="Chiovitti A."/>
            <person name="Choi C.J."/>
            <person name="Coesel S."/>
            <person name="De Martino A."/>
            <person name="Detter J.C."/>
            <person name="Durkin C."/>
            <person name="Falciatore A."/>
            <person name="Fournet J."/>
            <person name="Haruta M."/>
            <person name="Huysman M.J."/>
            <person name="Jenkins B.D."/>
            <person name="Jiroutova K."/>
            <person name="Jorgensen R.E."/>
            <person name="Joubert Y."/>
            <person name="Kaplan A."/>
            <person name="Kroger N."/>
            <person name="Kroth P.G."/>
            <person name="La Roche J."/>
            <person name="Lindquist E."/>
            <person name="Lommer M."/>
            <person name="Martin-Jezequel V."/>
            <person name="Lopez P.J."/>
            <person name="Lucas S."/>
            <person name="Mangogna M."/>
            <person name="McGinnis K."/>
            <person name="Medlin L.K."/>
            <person name="Montsant A."/>
            <person name="Oudot-Le Secq M.P."/>
            <person name="Napoli C."/>
            <person name="Obornik M."/>
            <person name="Parker M.S."/>
            <person name="Petit J.L."/>
            <person name="Porcel B.M."/>
            <person name="Poulsen N."/>
            <person name="Robison M."/>
            <person name="Rychlewski L."/>
            <person name="Rynearson T.A."/>
            <person name="Schmutz J."/>
            <person name="Shapiro H."/>
            <person name="Siaut M."/>
            <person name="Stanley M."/>
            <person name="Sussman M.R."/>
            <person name="Taylor A.R."/>
            <person name="Vardi A."/>
            <person name="von Dassow P."/>
            <person name="Vyverman W."/>
            <person name="Willis A."/>
            <person name="Wyrwicz L.S."/>
            <person name="Rokhsar D.S."/>
            <person name="Weissenbach J."/>
            <person name="Armbrust E.V."/>
            <person name="Green B.R."/>
            <person name="Van de Peer Y."/>
            <person name="Grigoriev I.V."/>
        </authorList>
    </citation>
    <scope>NUCLEOTIDE SEQUENCE [LARGE SCALE GENOMIC DNA]</scope>
    <source>
        <strain evidence="2 3">CCMP1335</strain>
    </source>
</reference>
<feature type="compositionally biased region" description="Polar residues" evidence="1">
    <location>
        <begin position="416"/>
        <end position="427"/>
    </location>
</feature>
<feature type="region of interest" description="Disordered" evidence="1">
    <location>
        <begin position="216"/>
        <end position="251"/>
    </location>
</feature>
<feature type="region of interest" description="Disordered" evidence="1">
    <location>
        <begin position="672"/>
        <end position="697"/>
    </location>
</feature>
<dbReference type="InParanoid" id="B8C610"/>
<dbReference type="Proteomes" id="UP000001449">
    <property type="component" value="Chromosome 6"/>
</dbReference>
<feature type="region of interest" description="Disordered" evidence="1">
    <location>
        <begin position="718"/>
        <end position="760"/>
    </location>
</feature>
<feature type="compositionally biased region" description="Low complexity" evidence="1">
    <location>
        <begin position="720"/>
        <end position="729"/>
    </location>
</feature>
<dbReference type="EMBL" id="CM000643">
    <property type="protein sequence ID" value="EED91212.1"/>
    <property type="molecule type" value="Genomic_DNA"/>
</dbReference>
<accession>B8C610</accession>
<evidence type="ECO:0000313" key="2">
    <source>
        <dbReference type="EMBL" id="EED91212.1"/>
    </source>
</evidence>
<feature type="compositionally biased region" description="Low complexity" evidence="1">
    <location>
        <begin position="497"/>
        <end position="518"/>
    </location>
</feature>
<dbReference type="RefSeq" id="XP_002291105.1">
    <property type="nucleotide sequence ID" value="XM_002291069.1"/>
</dbReference>
<feature type="compositionally biased region" description="Low complexity" evidence="1">
    <location>
        <begin position="274"/>
        <end position="289"/>
    </location>
</feature>
<feature type="compositionally biased region" description="Basic residues" evidence="1">
    <location>
        <begin position="12"/>
        <end position="21"/>
    </location>
</feature>
<sequence>MSSNGTDGASGGRRHQGRGRVRSGYYRRNNGRGGRGGRRHNNNNGGGNQSRGTNNNIRDHASLNNGASDIPTNDNYVPTDPSTRTTEGAQRGDPFRPHSDTPRLVASRPATANGSSRFASHPSTESPETTTTGLTQLMIRLFLSSMLGWDNGVDELTGGMELDAFLWEEFTNMQHGNSDVRKPDQLLCPTCMKVHLPVEGSKKIEWVEEEGGVETTTTAIDGGSNEGEASSASAAPNASRTGQPGVDIEGHLNLFNTGETFEEMRERMMSIAVSESAVDSESSSSVDSSMPPLESDSIDDNDNVPVEVADDGVNHNAGDGAGGVASSDNDSSSSDSSIPPLVRLNSEGRIEVVDYSTGERVIRCADSSSENNLEDIEGTQTEGDDDVNVRGDEEVGAVNVANTQEDGAEGVACNINYGNDDTVNEVTSQSSHSDHDFDADDDRSEASNFSVPPLVPVVDSVPTAASDNERNQAIDPVNENEDVDESPPQRSRDGESDSLFSSRDAYSSSYASSSSSFSMPRLTARAQDSDDSDSDSSSSFRAMLPLVRLGSNGRIVSFDIGDNNESTTPEQQARIERSVVLSRFMHFVERRAAENETRLYNSNPTNPIKYLRDYGALRVFASATCPICLEDNVHPIVALKCGHPICEDDHRRLGGYLASEEERLLKVSSLKSRSAYSTTTRDNNTTVTVESNATERTAAAVSVEETAAESGVALQENNATHHQSTQQQTLSARNGTPSSSFRRRRSYRNNGSRSNGRESTAWAVGDSQQCDNANCEHLGQTHKLLWSINGCQVKYESCYPADSTFVADGSGGLWILKGRQSSDICDVLHKNKYREVAKFRMHKTSKIVTDSNGGVWAIVPDNPHLAYSTYSLRHFTSNHEKRIGSVPETSRLMMCRNGKAWMSVKDAPNSQMRDPFVRGLWLISSHVQQWMGLMNSYDCDSVAPDRCGNVWSVEPVSEDKALLTRFFMSGDDPEVIPFDILNDDQVVTGFENGVLLFSVPDPVDDASPTKGELFHIHKDDHTRQWLKESIGECSIEAKFGSDGVGGVWIMMKGCEVEDAETAIWRADWSGMQRVHSWNGPDQVAMKFVQG</sequence>
<dbReference type="eggNOG" id="ENOG502TA0M">
    <property type="taxonomic scope" value="Eukaryota"/>
</dbReference>
<gene>
    <name evidence="2" type="ORF">THAPSDRAFT_23144</name>
</gene>
<feature type="compositionally biased region" description="Polar residues" evidence="1">
    <location>
        <begin position="62"/>
        <end position="88"/>
    </location>
</feature>
<dbReference type="PaxDb" id="35128-Thaps23144"/>
<feature type="compositionally biased region" description="Low complexity" evidence="1">
    <location>
        <begin position="748"/>
        <end position="759"/>
    </location>
</feature>
<feature type="compositionally biased region" description="Low complexity" evidence="1">
    <location>
        <begin position="324"/>
        <end position="337"/>
    </location>
</feature>
<dbReference type="GeneID" id="7442376"/>
<evidence type="ECO:0008006" key="4">
    <source>
        <dbReference type="Google" id="ProtNLM"/>
    </source>
</evidence>
<dbReference type="KEGG" id="tps:THAPSDRAFT_23144"/>
<dbReference type="HOGENOM" id="CLU_284778_0_0_1"/>
<feature type="region of interest" description="Disordered" evidence="1">
    <location>
        <begin position="1"/>
        <end position="131"/>
    </location>
</feature>
<feature type="compositionally biased region" description="Low complexity" evidence="1">
    <location>
        <begin position="216"/>
        <end position="239"/>
    </location>
</feature>
<feature type="compositionally biased region" description="Low complexity" evidence="1">
    <location>
        <begin position="122"/>
        <end position="131"/>
    </location>
</feature>
<feature type="region of interest" description="Disordered" evidence="1">
    <location>
        <begin position="411"/>
        <end position="538"/>
    </location>
</feature>
<reference evidence="2 3" key="1">
    <citation type="journal article" date="2004" name="Science">
        <title>The genome of the diatom Thalassiosira pseudonana: ecology, evolution, and metabolism.</title>
        <authorList>
            <person name="Armbrust E.V."/>
            <person name="Berges J.A."/>
            <person name="Bowler C."/>
            <person name="Green B.R."/>
            <person name="Martinez D."/>
            <person name="Putnam N.H."/>
            <person name="Zhou S."/>
            <person name="Allen A.E."/>
            <person name="Apt K.E."/>
            <person name="Bechner M."/>
            <person name="Brzezinski M.A."/>
            <person name="Chaal B.K."/>
            <person name="Chiovitti A."/>
            <person name="Davis A.K."/>
            <person name="Demarest M.S."/>
            <person name="Detter J.C."/>
            <person name="Glavina T."/>
            <person name="Goodstein D."/>
            <person name="Hadi M.Z."/>
            <person name="Hellsten U."/>
            <person name="Hildebrand M."/>
            <person name="Jenkins B.D."/>
            <person name="Jurka J."/>
            <person name="Kapitonov V.V."/>
            <person name="Kroger N."/>
            <person name="Lau W.W."/>
            <person name="Lane T.W."/>
            <person name="Larimer F.W."/>
            <person name="Lippmeier J.C."/>
            <person name="Lucas S."/>
            <person name="Medina M."/>
            <person name="Montsant A."/>
            <person name="Obornik M."/>
            <person name="Parker M.S."/>
            <person name="Palenik B."/>
            <person name="Pazour G.J."/>
            <person name="Richardson P.M."/>
            <person name="Rynearson T.A."/>
            <person name="Saito M.A."/>
            <person name="Schwartz D.C."/>
            <person name="Thamatrakoln K."/>
            <person name="Valentin K."/>
            <person name="Vardi A."/>
            <person name="Wilkerson F.P."/>
            <person name="Rokhsar D.S."/>
        </authorList>
    </citation>
    <scope>NUCLEOTIDE SEQUENCE [LARGE SCALE GENOMIC DNA]</scope>
    <source>
        <strain evidence="2 3">CCMP1335</strain>
    </source>
</reference>
<keyword evidence="3" id="KW-1185">Reference proteome</keyword>
<feature type="compositionally biased region" description="Low complexity" evidence="1">
    <location>
        <begin position="446"/>
        <end position="462"/>
    </location>
</feature>
<protein>
    <recommendedName>
        <fullName evidence="4">RING-type domain-containing protein</fullName>
    </recommendedName>
</protein>
<name>B8C610_THAPS</name>
<feature type="region of interest" description="Disordered" evidence="1">
    <location>
        <begin position="366"/>
        <end position="388"/>
    </location>
</feature>